<feature type="compositionally biased region" description="Pro residues" evidence="1">
    <location>
        <begin position="74"/>
        <end position="85"/>
    </location>
</feature>
<feature type="region of interest" description="Disordered" evidence="1">
    <location>
        <begin position="109"/>
        <end position="141"/>
    </location>
</feature>
<feature type="region of interest" description="Disordered" evidence="1">
    <location>
        <begin position="1"/>
        <end position="88"/>
    </location>
</feature>
<dbReference type="Proteomes" id="UP001432180">
    <property type="component" value="Chromosome"/>
</dbReference>
<feature type="compositionally biased region" description="Polar residues" evidence="1">
    <location>
        <begin position="121"/>
        <end position="134"/>
    </location>
</feature>
<evidence type="ECO:0000256" key="1">
    <source>
        <dbReference type="SAM" id="MobiDB-lite"/>
    </source>
</evidence>
<name>A0ABZ0SGI3_9GAMM</name>
<sequence length="214" mass="22118">MSEHSSGCPPEHSESKATLGPEPSAASQTRAQPGPGQATFSPHNGHHPHPGYGYPGNPPHPGELPPHAVGAPGYLPPGYSPPGYQPPGYQTHPTYPGWATPAAPGAPYPNDPYHAPYPGHSYSSGHQSDHQASGHQGHGQRNGMSEFIEEIASGGNGLNSLGRLLNFEDTDFWKGALVGAAAVMLLSNDGVRNLLFGGGKSDADKAAAPAETDT</sequence>
<organism evidence="2 3">
    <name type="scientific">Thiorhodovibrio winogradskyi</name>
    <dbReference type="NCBI Taxonomy" id="77007"/>
    <lineage>
        <taxon>Bacteria</taxon>
        <taxon>Pseudomonadati</taxon>
        <taxon>Pseudomonadota</taxon>
        <taxon>Gammaproteobacteria</taxon>
        <taxon>Chromatiales</taxon>
        <taxon>Chromatiaceae</taxon>
        <taxon>Thiorhodovibrio</taxon>
    </lineage>
</organism>
<proteinExistence type="predicted"/>
<dbReference type="EMBL" id="CP121472">
    <property type="protein sequence ID" value="WPL18745.1"/>
    <property type="molecule type" value="Genomic_DNA"/>
</dbReference>
<dbReference type="RefSeq" id="WP_328984488.1">
    <property type="nucleotide sequence ID" value="NZ_CP121472.1"/>
</dbReference>
<evidence type="ECO:0000313" key="3">
    <source>
        <dbReference type="Proteomes" id="UP001432180"/>
    </source>
</evidence>
<protein>
    <submittedName>
        <fullName evidence="2">Uncharacterized protein</fullName>
    </submittedName>
</protein>
<keyword evidence="3" id="KW-1185">Reference proteome</keyword>
<evidence type="ECO:0000313" key="2">
    <source>
        <dbReference type="EMBL" id="WPL18745.1"/>
    </source>
</evidence>
<accession>A0ABZ0SGI3</accession>
<gene>
    <name evidence="2" type="ORF">Thiowin_03835</name>
</gene>
<reference evidence="2 3" key="1">
    <citation type="journal article" date="2023" name="Microorganisms">
        <title>Thiorhodovibrio frisius and Trv. litoralis spp. nov., Two Novel Members from a Clade of Fastidious Purple Sulfur Bacteria That Exhibit Unique Red-Shifted Light-Harvesting Capabilities.</title>
        <authorList>
            <person name="Methner A."/>
            <person name="Kuzyk S.B."/>
            <person name="Petersen J."/>
            <person name="Bauer S."/>
            <person name="Brinkmann H."/>
            <person name="Sichau K."/>
            <person name="Wanner G."/>
            <person name="Wolf J."/>
            <person name="Neumann-Schaal M."/>
            <person name="Henke P."/>
            <person name="Tank M."/>
            <person name="Sproer C."/>
            <person name="Bunk B."/>
            <person name="Overmann J."/>
        </authorList>
    </citation>
    <scope>NUCLEOTIDE SEQUENCE [LARGE SCALE GENOMIC DNA]</scope>
    <source>
        <strain evidence="2 3">DSM 6702</strain>
    </source>
</reference>